<dbReference type="Pfam" id="PF06568">
    <property type="entry name" value="YjiS-like"/>
    <property type="match status" value="1"/>
</dbReference>
<dbReference type="Proteomes" id="UP000278222">
    <property type="component" value="Unassembled WGS sequence"/>
</dbReference>
<dbReference type="OrthoDB" id="8005167at2"/>
<dbReference type="EMBL" id="RJKX01000014">
    <property type="protein sequence ID" value="ROP91315.1"/>
    <property type="molecule type" value="Genomic_DNA"/>
</dbReference>
<feature type="domain" description="YjiS-like" evidence="1">
    <location>
        <begin position="31"/>
        <end position="62"/>
    </location>
</feature>
<reference evidence="2 3" key="1">
    <citation type="submission" date="2018-11" db="EMBL/GenBank/DDBJ databases">
        <title>Genomic Encyclopedia of Type Strains, Phase IV (KMG-IV): sequencing the most valuable type-strain genomes for metagenomic binning, comparative biology and taxonomic classification.</title>
        <authorList>
            <person name="Goeker M."/>
        </authorList>
    </citation>
    <scope>NUCLEOTIDE SEQUENCE [LARGE SCALE GENOMIC DNA]</scope>
    <source>
        <strain evidence="2 3">DSM 5900</strain>
    </source>
</reference>
<dbReference type="RefSeq" id="WP_123691091.1">
    <property type="nucleotide sequence ID" value="NZ_AP019700.1"/>
</dbReference>
<proteinExistence type="predicted"/>
<dbReference type="InterPro" id="IPR009506">
    <property type="entry name" value="YjiS-like"/>
</dbReference>
<sequence>MTTNTPSLSRPVALGAPSPRPALLLRFLFALLRWQDQARQRQHLAALDPRMLRDMGMTPDEVSRQLGKVYWRH</sequence>
<evidence type="ECO:0000313" key="2">
    <source>
        <dbReference type="EMBL" id="ROP91315.1"/>
    </source>
</evidence>
<gene>
    <name evidence="2" type="ORF">EDC65_3181</name>
</gene>
<keyword evidence="3" id="KW-1185">Reference proteome</keyword>
<protein>
    <submittedName>
        <fullName evidence="2">Uncharacterized protein YjiS (DUF1127 family)</fullName>
    </submittedName>
</protein>
<evidence type="ECO:0000259" key="1">
    <source>
        <dbReference type="Pfam" id="PF06568"/>
    </source>
</evidence>
<name>A0A3N1LQ44_9PROT</name>
<comment type="caution">
    <text evidence="2">The sequence shown here is derived from an EMBL/GenBank/DDBJ whole genome shotgun (WGS) entry which is preliminary data.</text>
</comment>
<accession>A0A3N1LQ44</accession>
<dbReference type="AlphaFoldDB" id="A0A3N1LQ44"/>
<organism evidence="2 3">
    <name type="scientific">Stella humosa</name>
    <dbReference type="NCBI Taxonomy" id="94"/>
    <lineage>
        <taxon>Bacteria</taxon>
        <taxon>Pseudomonadati</taxon>
        <taxon>Pseudomonadota</taxon>
        <taxon>Alphaproteobacteria</taxon>
        <taxon>Rhodospirillales</taxon>
        <taxon>Stellaceae</taxon>
        <taxon>Stella</taxon>
    </lineage>
</organism>
<evidence type="ECO:0000313" key="3">
    <source>
        <dbReference type="Proteomes" id="UP000278222"/>
    </source>
</evidence>